<dbReference type="PANTHER" id="PTHR16861">
    <property type="entry name" value="GLYCOPROTEIN 38"/>
    <property type="match status" value="1"/>
</dbReference>
<organism evidence="4 5">
    <name type="scientific">Saccharata proteae CBS 121410</name>
    <dbReference type="NCBI Taxonomy" id="1314787"/>
    <lineage>
        <taxon>Eukaryota</taxon>
        <taxon>Fungi</taxon>
        <taxon>Dikarya</taxon>
        <taxon>Ascomycota</taxon>
        <taxon>Pezizomycotina</taxon>
        <taxon>Dothideomycetes</taxon>
        <taxon>Dothideomycetes incertae sedis</taxon>
        <taxon>Botryosphaeriales</taxon>
        <taxon>Saccharataceae</taxon>
        <taxon>Saccharata</taxon>
    </lineage>
</organism>
<evidence type="ECO:0008006" key="6">
    <source>
        <dbReference type="Google" id="ProtNLM"/>
    </source>
</evidence>
<feature type="compositionally biased region" description="Basic residues" evidence="1">
    <location>
        <begin position="367"/>
        <end position="376"/>
    </location>
</feature>
<feature type="region of interest" description="Disordered" evidence="1">
    <location>
        <begin position="329"/>
        <end position="376"/>
    </location>
</feature>
<evidence type="ECO:0000313" key="4">
    <source>
        <dbReference type="EMBL" id="KAF2083541.1"/>
    </source>
</evidence>
<dbReference type="OrthoDB" id="5425848at2759"/>
<keyword evidence="2" id="KW-1133">Transmembrane helix</keyword>
<feature type="transmembrane region" description="Helical" evidence="2">
    <location>
        <begin position="307"/>
        <end position="327"/>
    </location>
</feature>
<dbReference type="PANTHER" id="PTHR16861:SF10">
    <property type="entry name" value="MID2 DOMAIN-CONTAINING PROTEIN"/>
    <property type="match status" value="1"/>
</dbReference>
<feature type="chain" id="PRO_5040253659" description="Mid2 domain-containing protein" evidence="3">
    <location>
        <begin position="29"/>
        <end position="376"/>
    </location>
</feature>
<keyword evidence="2" id="KW-0812">Transmembrane</keyword>
<dbReference type="Proteomes" id="UP000799776">
    <property type="component" value="Unassembled WGS sequence"/>
</dbReference>
<evidence type="ECO:0000256" key="3">
    <source>
        <dbReference type="SAM" id="SignalP"/>
    </source>
</evidence>
<gene>
    <name evidence="4" type="ORF">K490DRAFT_76478</name>
</gene>
<evidence type="ECO:0000256" key="1">
    <source>
        <dbReference type="SAM" id="MobiDB-lite"/>
    </source>
</evidence>
<feature type="transmembrane region" description="Helical" evidence="2">
    <location>
        <begin position="236"/>
        <end position="262"/>
    </location>
</feature>
<feature type="region of interest" description="Disordered" evidence="1">
    <location>
        <begin position="275"/>
        <end position="309"/>
    </location>
</feature>
<proteinExistence type="predicted"/>
<dbReference type="AlphaFoldDB" id="A0A9P4HQ25"/>
<comment type="caution">
    <text evidence="4">The sequence shown here is derived from an EMBL/GenBank/DDBJ whole genome shotgun (WGS) entry which is preliminary data.</text>
</comment>
<protein>
    <recommendedName>
        <fullName evidence="6">Mid2 domain-containing protein</fullName>
    </recommendedName>
</protein>
<feature type="signal peptide" evidence="3">
    <location>
        <begin position="1"/>
        <end position="28"/>
    </location>
</feature>
<reference evidence="4" key="1">
    <citation type="journal article" date="2020" name="Stud. Mycol.">
        <title>101 Dothideomycetes genomes: a test case for predicting lifestyles and emergence of pathogens.</title>
        <authorList>
            <person name="Haridas S."/>
            <person name="Albert R."/>
            <person name="Binder M."/>
            <person name="Bloem J."/>
            <person name="Labutti K."/>
            <person name="Salamov A."/>
            <person name="Andreopoulos B."/>
            <person name="Baker S."/>
            <person name="Barry K."/>
            <person name="Bills G."/>
            <person name="Bluhm B."/>
            <person name="Cannon C."/>
            <person name="Castanera R."/>
            <person name="Culley D."/>
            <person name="Daum C."/>
            <person name="Ezra D."/>
            <person name="Gonzalez J."/>
            <person name="Henrissat B."/>
            <person name="Kuo A."/>
            <person name="Liang C."/>
            <person name="Lipzen A."/>
            <person name="Lutzoni F."/>
            <person name="Magnuson J."/>
            <person name="Mondo S."/>
            <person name="Nolan M."/>
            <person name="Ohm R."/>
            <person name="Pangilinan J."/>
            <person name="Park H.-J."/>
            <person name="Ramirez L."/>
            <person name="Alfaro M."/>
            <person name="Sun H."/>
            <person name="Tritt A."/>
            <person name="Yoshinaga Y."/>
            <person name="Zwiers L.-H."/>
            <person name="Turgeon B."/>
            <person name="Goodwin S."/>
            <person name="Spatafora J."/>
            <person name="Crous P."/>
            <person name="Grigoriev I."/>
        </authorList>
    </citation>
    <scope>NUCLEOTIDE SEQUENCE</scope>
    <source>
        <strain evidence="4">CBS 121410</strain>
    </source>
</reference>
<keyword evidence="5" id="KW-1185">Reference proteome</keyword>
<dbReference type="EMBL" id="ML978773">
    <property type="protein sequence ID" value="KAF2083541.1"/>
    <property type="molecule type" value="Genomic_DNA"/>
</dbReference>
<sequence>MRFAQSPSWLSAAFVAALALRSPPSALANPIATQTDGLTELSPIDRGCSNPCGWSGQLCCEASEACYTDSNNQAQCGAATATTTGGYWQYYTSTWIETDTITYTSVYSSWYGVSAATATATGTITCDWSAGESSCGNICCASDQYCMLSGQCAAAAVTTSPGVAATGTGTGESYSAPLRPTTGTLIVVTATTSPTTTVPFETPVATGANVTVTRGEESSGGGLSGGAIAGIVIGTLLGIALLALLCLFCCLRAVFDGILALFGLGPKRRREEVVEERYTRHSGSGRHSDWYGRQPARPPPPPKKSGGLGGLGGVLAGLGGLAVVLGLKRKHDKRHADEKTDYTSSSYYYNNSDYTSTSSASSDDRRTRHTRHSSRR</sequence>
<keyword evidence="3" id="KW-0732">Signal</keyword>
<evidence type="ECO:0000256" key="2">
    <source>
        <dbReference type="SAM" id="Phobius"/>
    </source>
</evidence>
<evidence type="ECO:0000313" key="5">
    <source>
        <dbReference type="Proteomes" id="UP000799776"/>
    </source>
</evidence>
<accession>A0A9P4HQ25</accession>
<feature type="compositionally biased region" description="Low complexity" evidence="1">
    <location>
        <begin position="342"/>
        <end position="361"/>
    </location>
</feature>
<name>A0A9P4HQ25_9PEZI</name>
<keyword evidence="2" id="KW-0472">Membrane</keyword>